<dbReference type="PROSITE" id="PS50294">
    <property type="entry name" value="WD_REPEATS_REGION"/>
    <property type="match status" value="3"/>
</dbReference>
<evidence type="ECO:0000256" key="2">
    <source>
        <dbReference type="ARBA" id="ARBA00022737"/>
    </source>
</evidence>
<dbReference type="PANTHER" id="PTHR19846:SF0">
    <property type="entry name" value="PRE-MRNA PROCESSING FACTOR 4"/>
    <property type="match status" value="1"/>
</dbReference>
<evidence type="ECO:0000256" key="1">
    <source>
        <dbReference type="ARBA" id="ARBA00022574"/>
    </source>
</evidence>
<keyword evidence="1 3" id="KW-0853">WD repeat</keyword>
<dbReference type="SMART" id="SM00320">
    <property type="entry name" value="WD40"/>
    <property type="match status" value="7"/>
</dbReference>
<dbReference type="PROSITE" id="PS00678">
    <property type="entry name" value="WD_REPEATS_1"/>
    <property type="match status" value="1"/>
</dbReference>
<dbReference type="GO" id="GO:0030621">
    <property type="term" value="F:U4 snRNA binding"/>
    <property type="evidence" value="ECO:0007669"/>
    <property type="project" value="TreeGrafter"/>
</dbReference>
<dbReference type="AlphaFoldDB" id="A0A9P0TAD3"/>
<feature type="repeat" description="WD" evidence="3">
    <location>
        <begin position="276"/>
        <end position="308"/>
    </location>
</feature>
<dbReference type="InterPro" id="IPR001680">
    <property type="entry name" value="WD40_rpt"/>
</dbReference>
<dbReference type="GO" id="GO:0000398">
    <property type="term" value="P:mRNA splicing, via spliceosome"/>
    <property type="evidence" value="ECO:0007669"/>
    <property type="project" value="TreeGrafter"/>
</dbReference>
<dbReference type="PANTHER" id="PTHR19846">
    <property type="entry name" value="WD40 REPEAT PROTEIN"/>
    <property type="match status" value="1"/>
</dbReference>
<keyword evidence="2" id="KW-0677">Repeat</keyword>
<dbReference type="Gene3D" id="2.130.10.10">
    <property type="entry name" value="YVTN repeat-like/Quinoprotein amine dehydrogenase"/>
    <property type="match status" value="1"/>
</dbReference>
<dbReference type="EMBL" id="CALOZG010000004">
    <property type="protein sequence ID" value="CAH4022743.1"/>
    <property type="molecule type" value="Genomic_DNA"/>
</dbReference>
<evidence type="ECO:0000256" key="3">
    <source>
        <dbReference type="PROSITE-ProRule" id="PRU00221"/>
    </source>
</evidence>
<evidence type="ECO:0000313" key="5">
    <source>
        <dbReference type="Proteomes" id="UP001152562"/>
    </source>
</evidence>
<dbReference type="CDD" id="cd00200">
    <property type="entry name" value="WD40"/>
    <property type="match status" value="1"/>
</dbReference>
<comment type="caution">
    <text evidence="4">The sequence shown here is derived from an EMBL/GenBank/DDBJ whole genome shotgun (WGS) entry which is preliminary data.</text>
</comment>
<dbReference type="SUPFAM" id="SSF50978">
    <property type="entry name" value="WD40 repeat-like"/>
    <property type="match status" value="1"/>
</dbReference>
<gene>
    <name evidence="4" type="ORF">PIBRA_LOCUS4031</name>
</gene>
<organism evidence="4 5">
    <name type="scientific">Pieris brassicae</name>
    <name type="common">White butterfly</name>
    <name type="synonym">Large white butterfly</name>
    <dbReference type="NCBI Taxonomy" id="7116"/>
    <lineage>
        <taxon>Eukaryota</taxon>
        <taxon>Metazoa</taxon>
        <taxon>Ecdysozoa</taxon>
        <taxon>Arthropoda</taxon>
        <taxon>Hexapoda</taxon>
        <taxon>Insecta</taxon>
        <taxon>Pterygota</taxon>
        <taxon>Neoptera</taxon>
        <taxon>Endopterygota</taxon>
        <taxon>Lepidoptera</taxon>
        <taxon>Glossata</taxon>
        <taxon>Ditrysia</taxon>
        <taxon>Papilionoidea</taxon>
        <taxon>Pieridae</taxon>
        <taxon>Pierinae</taxon>
        <taxon>Pieris</taxon>
    </lineage>
</organism>
<dbReference type="PROSITE" id="PS50082">
    <property type="entry name" value="WD_REPEATS_2"/>
    <property type="match status" value="3"/>
</dbReference>
<feature type="repeat" description="WD" evidence="3">
    <location>
        <begin position="67"/>
        <end position="108"/>
    </location>
</feature>
<feature type="repeat" description="WD" evidence="3">
    <location>
        <begin position="193"/>
        <end position="234"/>
    </location>
</feature>
<protein>
    <recommendedName>
        <fullName evidence="6">WD repeat-containing protein 55 homolog</fullName>
    </recommendedName>
</protein>
<dbReference type="GO" id="GO:0046540">
    <property type="term" value="C:U4/U6 x U5 tri-snRNP complex"/>
    <property type="evidence" value="ECO:0007669"/>
    <property type="project" value="TreeGrafter"/>
</dbReference>
<dbReference type="Proteomes" id="UP001152562">
    <property type="component" value="Unassembled WGS sequence"/>
</dbReference>
<dbReference type="GO" id="GO:0017070">
    <property type="term" value="F:U6 snRNA binding"/>
    <property type="evidence" value="ECO:0007669"/>
    <property type="project" value="TreeGrafter"/>
</dbReference>
<dbReference type="InterPro" id="IPR036322">
    <property type="entry name" value="WD40_repeat_dom_sf"/>
</dbReference>
<dbReference type="OrthoDB" id="17410at2759"/>
<proteinExistence type="predicted"/>
<dbReference type="InterPro" id="IPR019775">
    <property type="entry name" value="WD40_repeat_CS"/>
</dbReference>
<accession>A0A9P0TAD3</accession>
<evidence type="ECO:0000313" key="4">
    <source>
        <dbReference type="EMBL" id="CAH4022743.1"/>
    </source>
</evidence>
<reference evidence="4" key="1">
    <citation type="submission" date="2022-05" db="EMBL/GenBank/DDBJ databases">
        <authorList>
            <person name="Okamura Y."/>
        </authorList>
    </citation>
    <scope>NUCLEOTIDE SEQUENCE</scope>
</reference>
<dbReference type="InterPro" id="IPR015943">
    <property type="entry name" value="WD40/YVTN_repeat-like_dom_sf"/>
</dbReference>
<keyword evidence="5" id="KW-1185">Reference proteome</keyword>
<dbReference type="Pfam" id="PF00400">
    <property type="entry name" value="WD40"/>
    <property type="match status" value="7"/>
</dbReference>
<name>A0A9P0TAD3_PIEBR</name>
<sequence length="317" mass="34346">MPAKAYSLLCKKENAHEDPIYCCAWTKIVPTGDTNEKAKDYIVTAGLDGIAKVWEIKNNKLELLHVLKGHSMAIVSVAISPDGYTLATTSLDSILIIWELSTGNKVHEIETGSIDTWKVAFSPDGTKIVSGTHTGKLIIYDVVKKNALKVLDTRAKFALCVSWSKDSKFIASGTVNGNICIFDETQGKLIHTVEAHTKDVRCIEFSPNSKLVITASNDGFVKLFNVASGDLQASLELKTWVLHVGFSPDGACIAAGTGDGEVVIASTSGLKILKTFQDHSNIVWGVQFNASSENVVSVSKDKSINVYECPKLQTNKK</sequence>
<evidence type="ECO:0008006" key="6">
    <source>
        <dbReference type="Google" id="ProtNLM"/>
    </source>
</evidence>